<comment type="function">
    <text evidence="4">Catalyzes the irreversible beta-carboxylation of phosphoenolpyruvate (PEP) to form oxaloacetate (OAA), a four-carbon dicarboxylic acid source for the tricarboxylic acid cycle.</text>
</comment>
<dbReference type="Pfam" id="PF14010">
    <property type="entry name" value="PEPcase_2"/>
    <property type="match status" value="1"/>
</dbReference>
<evidence type="ECO:0000256" key="2">
    <source>
        <dbReference type="ARBA" id="ARBA00023239"/>
    </source>
</evidence>
<keyword evidence="3 4" id="KW-0120">Carbon dioxide fixation</keyword>
<evidence type="ECO:0000256" key="3">
    <source>
        <dbReference type="ARBA" id="ARBA00023300"/>
    </source>
</evidence>
<proteinExistence type="inferred from homology"/>
<dbReference type="InterPro" id="IPR015813">
    <property type="entry name" value="Pyrv/PenolPyrv_kinase-like_dom"/>
</dbReference>
<dbReference type="SUPFAM" id="SSF51621">
    <property type="entry name" value="Phosphoenolpyruvate/pyruvate domain"/>
    <property type="match status" value="1"/>
</dbReference>
<evidence type="ECO:0000313" key="6">
    <source>
        <dbReference type="EMBL" id="QGR20189.1"/>
    </source>
</evidence>
<comment type="similarity">
    <text evidence="4">Belongs to the PEPCase type 2 family.</text>
</comment>
<dbReference type="HAMAP" id="MF_01904">
    <property type="entry name" value="PEPcase_type2"/>
    <property type="match status" value="1"/>
</dbReference>
<keyword evidence="2 4" id="KW-0456">Lyase</keyword>
<organism evidence="6 7">
    <name type="scientific">Stygiolobus azoricus</name>
    <dbReference type="NCBI Taxonomy" id="41675"/>
    <lineage>
        <taxon>Archaea</taxon>
        <taxon>Thermoproteota</taxon>
        <taxon>Thermoprotei</taxon>
        <taxon>Sulfolobales</taxon>
        <taxon>Sulfolobaceae</taxon>
        <taxon>Stygiolobus</taxon>
    </lineage>
</organism>
<name>A0A650CQT1_9CREN</name>
<dbReference type="PIRSF" id="PIRSF006677">
    <property type="entry name" value="UCP006677"/>
    <property type="match status" value="1"/>
</dbReference>
<reference evidence="6 7" key="1">
    <citation type="submission" date="2019-10" db="EMBL/GenBank/DDBJ databases">
        <title>Genome Sequences from Six Type Strain Members of the Archaeal Family Sulfolobaceae: Acidianus ambivalens, Acidianus infernus, Metallosphaera prunae, Stygiolobus azoricus, Sulfolobus metallicus, and Sulfurisphaera ohwakuensis.</title>
        <authorList>
            <person name="Counts J.A."/>
            <person name="Kelly R.M."/>
        </authorList>
    </citation>
    <scope>NUCLEOTIDE SEQUENCE [LARGE SCALE GENOMIC DNA]</scope>
    <source>
        <strain evidence="6 7">FC6</strain>
    </source>
</reference>
<accession>A0A650CQT1</accession>
<dbReference type="GeneID" id="42799293"/>
<keyword evidence="7" id="KW-1185">Reference proteome</keyword>
<comment type="subunit">
    <text evidence="4">Homotetramer.</text>
</comment>
<dbReference type="GO" id="GO:0008964">
    <property type="term" value="F:phosphoenolpyruvate carboxylase activity"/>
    <property type="evidence" value="ECO:0007669"/>
    <property type="project" value="UniProtKB-UniRule"/>
</dbReference>
<comment type="cofactor">
    <cofactor evidence="4">
        <name>Mg(2+)</name>
        <dbReference type="ChEBI" id="CHEBI:18420"/>
    </cofactor>
</comment>
<dbReference type="GO" id="GO:0015977">
    <property type="term" value="P:carbon fixation"/>
    <property type="evidence" value="ECO:0007669"/>
    <property type="project" value="UniProtKB-UniRule"/>
</dbReference>
<sequence length="511" mass="58653">MRKIPKTMSTQHPDNARVPEWNKGEVISGEGEVIEAFLAYSHYGVDEVMWDAEGKDVDTHVVRKLLSQYPEFFKEKVLGRDIFLTYRIPNPKIEGAEKKVFAETLQSIPITYDLAEKFYDTKPTPPVFEVILPFTTDYKELISIVKYYENVIVNTEDVKLVDDIYVKDLIGEINPKKIEIIPLIEDRDSMLRIDEILGGYVKALRPPYMRVFLARSDPAMNYGMISAILSVKYALSRLGKIEKQLNISFFPMLGVGALPFRGHFSPENVDRTMDEYRGVYTYTVQSAFKYDYEDDQVVSAIRKVNEREVQEKPILSDDEEEILKKIARLYTESYQPIIENLADVINKIALLLPRRRARKLHIGLFGYSRSTGKVTLPRAISFTGALYSLGIPPEIIGISSLGKLNEKEFEVFSQNYKYFKYDIQCAARFISLESLELIKQIWNVDKDTLDKIKGDIDFVEHQLGIHIGGNDYVSRKHNLMTSLALLALKEGHVDEAKNYLLEMAKIRRSLG</sequence>
<evidence type="ECO:0000313" key="7">
    <source>
        <dbReference type="Proteomes" id="UP000423396"/>
    </source>
</evidence>
<dbReference type="EMBL" id="CP045483">
    <property type="protein sequence ID" value="QGR20189.1"/>
    <property type="molecule type" value="Genomic_DNA"/>
</dbReference>
<dbReference type="EC" id="4.1.1.31" evidence="4 5"/>
<dbReference type="InterPro" id="IPR007566">
    <property type="entry name" value="PEP_COase_arc-type"/>
</dbReference>
<dbReference type="AlphaFoldDB" id="A0A650CQT1"/>
<dbReference type="GO" id="GO:0006099">
    <property type="term" value="P:tricarboxylic acid cycle"/>
    <property type="evidence" value="ECO:0007669"/>
    <property type="project" value="InterPro"/>
</dbReference>
<keyword evidence="1 4" id="KW-0460">Magnesium</keyword>
<keyword evidence="6" id="KW-0670">Pyruvate</keyword>
<dbReference type="NCBIfam" id="TIGR02751">
    <property type="entry name" value="PEPCase_arch"/>
    <property type="match status" value="1"/>
</dbReference>
<dbReference type="RefSeq" id="WP_156007638.1">
    <property type="nucleotide sequence ID" value="NZ_CP045483.1"/>
</dbReference>
<dbReference type="GO" id="GO:0000287">
    <property type="term" value="F:magnesium ion binding"/>
    <property type="evidence" value="ECO:0007669"/>
    <property type="project" value="UniProtKB-UniRule"/>
</dbReference>
<dbReference type="GO" id="GO:0006107">
    <property type="term" value="P:oxaloacetate metabolic process"/>
    <property type="evidence" value="ECO:0007669"/>
    <property type="project" value="UniProtKB-UniRule"/>
</dbReference>
<protein>
    <recommendedName>
        <fullName evidence="4 5">Phosphoenolpyruvate carboxylase</fullName>
        <shortName evidence="4">PEPC</shortName>
        <shortName evidence="4">PEPCase</shortName>
        <ecNumber evidence="4 5">4.1.1.31</ecNumber>
    </recommendedName>
</protein>
<evidence type="ECO:0000256" key="4">
    <source>
        <dbReference type="HAMAP-Rule" id="MF_01904"/>
    </source>
</evidence>
<dbReference type="KEGG" id="sazo:D1868_09445"/>
<evidence type="ECO:0000256" key="1">
    <source>
        <dbReference type="ARBA" id="ARBA00022842"/>
    </source>
</evidence>
<evidence type="ECO:0000256" key="5">
    <source>
        <dbReference type="NCBIfam" id="TIGR02751"/>
    </source>
</evidence>
<comment type="catalytic activity">
    <reaction evidence="4">
        <text>oxaloacetate + phosphate = phosphoenolpyruvate + hydrogencarbonate</text>
        <dbReference type="Rhea" id="RHEA:28370"/>
        <dbReference type="ChEBI" id="CHEBI:16452"/>
        <dbReference type="ChEBI" id="CHEBI:17544"/>
        <dbReference type="ChEBI" id="CHEBI:43474"/>
        <dbReference type="ChEBI" id="CHEBI:58702"/>
        <dbReference type="EC" id="4.1.1.31"/>
    </reaction>
</comment>
<gene>
    <name evidence="4" type="primary">ppcA</name>
    <name evidence="6" type="ORF">D1868_09445</name>
</gene>
<dbReference type="OrthoDB" id="85849at2157"/>
<dbReference type="Proteomes" id="UP000423396">
    <property type="component" value="Chromosome"/>
</dbReference>